<dbReference type="Proteomes" id="UP000037136">
    <property type="component" value="Unassembled WGS sequence"/>
</dbReference>
<comment type="caution">
    <text evidence="2">The sequence shown here is derived from an EMBL/GenBank/DDBJ whole genome shotgun (WGS) entry which is preliminary data.</text>
</comment>
<feature type="signal peptide" evidence="1">
    <location>
        <begin position="1"/>
        <end position="22"/>
    </location>
</feature>
<protein>
    <recommendedName>
        <fullName evidence="4">AA1-like domain-containing protein</fullName>
    </recommendedName>
</protein>
<name>A0A2A9P4W1_OPHUN</name>
<reference evidence="2 3" key="1">
    <citation type="journal article" date="2015" name="BMC Genomics">
        <title>Gene expression during zombie ant biting behavior reflects the complexity underlying fungal parasitic behavioral manipulation.</title>
        <authorList>
            <person name="de Bekker C."/>
            <person name="Ohm R.A."/>
            <person name="Loreto R.G."/>
            <person name="Sebastian A."/>
            <person name="Albert I."/>
            <person name="Merrow M."/>
            <person name="Brachmann A."/>
            <person name="Hughes D.P."/>
        </authorList>
    </citation>
    <scope>NUCLEOTIDE SEQUENCE [LARGE SCALE GENOMIC DNA]</scope>
    <source>
        <strain evidence="2 3">SC16a</strain>
    </source>
</reference>
<evidence type="ECO:0008006" key="4">
    <source>
        <dbReference type="Google" id="ProtNLM"/>
    </source>
</evidence>
<sequence length="185" mass="21275">MRWADIIVTTALMLLLLPGCSAHLQPPAAATSCDSGLNLTGYKFHFRGYYQNHLTRHGSVYRLEVDKNLFWSNFSVDFSLRNSAFDSTLSCEAGHFYEQTAYRRCSRKKDHGAHFLFHPKDFSLSIIYSWSCPGWRHPKSIRIGKTMDCVRARAIDTLLEGFVTCWNRKFKLILTQRSQKSSVLS</sequence>
<reference evidence="2 3" key="2">
    <citation type="journal article" date="2017" name="Sci. Rep.">
        <title>Ant-infecting Ophiocordyceps genomes reveal a high diversity of potential behavioral manipulation genes and a possible major role for enterotoxins.</title>
        <authorList>
            <person name="de Bekker C."/>
            <person name="Ohm R.A."/>
            <person name="Evans H.C."/>
            <person name="Brachmann A."/>
            <person name="Hughes D.P."/>
        </authorList>
    </citation>
    <scope>NUCLEOTIDE SEQUENCE [LARGE SCALE GENOMIC DNA]</scope>
    <source>
        <strain evidence="2 3">SC16a</strain>
    </source>
</reference>
<accession>A0A2A9P4W1</accession>
<proteinExistence type="predicted"/>
<dbReference type="AlphaFoldDB" id="A0A2A9P4W1"/>
<feature type="chain" id="PRO_5012586336" description="AA1-like domain-containing protein" evidence="1">
    <location>
        <begin position="23"/>
        <end position="185"/>
    </location>
</feature>
<dbReference type="PROSITE" id="PS51257">
    <property type="entry name" value="PROKAR_LIPOPROTEIN"/>
    <property type="match status" value="1"/>
</dbReference>
<keyword evidence="3" id="KW-1185">Reference proteome</keyword>
<organism evidence="2 3">
    <name type="scientific">Ophiocordyceps unilateralis</name>
    <name type="common">Zombie-ant fungus</name>
    <name type="synonym">Torrubia unilateralis</name>
    <dbReference type="NCBI Taxonomy" id="268505"/>
    <lineage>
        <taxon>Eukaryota</taxon>
        <taxon>Fungi</taxon>
        <taxon>Dikarya</taxon>
        <taxon>Ascomycota</taxon>
        <taxon>Pezizomycotina</taxon>
        <taxon>Sordariomycetes</taxon>
        <taxon>Hypocreomycetidae</taxon>
        <taxon>Hypocreales</taxon>
        <taxon>Ophiocordycipitaceae</taxon>
        <taxon>Ophiocordyceps</taxon>
    </lineage>
</organism>
<dbReference type="EMBL" id="LAZP02000719">
    <property type="protein sequence ID" value="PFH55910.1"/>
    <property type="molecule type" value="Genomic_DNA"/>
</dbReference>
<evidence type="ECO:0000256" key="1">
    <source>
        <dbReference type="SAM" id="SignalP"/>
    </source>
</evidence>
<gene>
    <name evidence="2" type="ORF">XA68_17395</name>
</gene>
<evidence type="ECO:0000313" key="3">
    <source>
        <dbReference type="Proteomes" id="UP000037136"/>
    </source>
</evidence>
<dbReference type="OrthoDB" id="10318535at2759"/>
<evidence type="ECO:0000313" key="2">
    <source>
        <dbReference type="EMBL" id="PFH55910.1"/>
    </source>
</evidence>
<keyword evidence="1" id="KW-0732">Signal</keyword>